<gene>
    <name evidence="1" type="ORF">HC176_17730</name>
</gene>
<organism evidence="1 2">
    <name type="scientific">Tamlana crocina</name>
    <dbReference type="NCBI Taxonomy" id="393006"/>
    <lineage>
        <taxon>Bacteria</taxon>
        <taxon>Pseudomonadati</taxon>
        <taxon>Bacteroidota</taxon>
        <taxon>Flavobacteriia</taxon>
        <taxon>Flavobacteriales</taxon>
        <taxon>Flavobacteriaceae</taxon>
        <taxon>Tamlana</taxon>
    </lineage>
</organism>
<protein>
    <recommendedName>
        <fullName evidence="3">TonB-dependent receptor</fullName>
    </recommendedName>
</protein>
<evidence type="ECO:0008006" key="3">
    <source>
        <dbReference type="Google" id="ProtNLM"/>
    </source>
</evidence>
<evidence type="ECO:0000313" key="2">
    <source>
        <dbReference type="Proteomes" id="UP000760545"/>
    </source>
</evidence>
<keyword evidence="2" id="KW-1185">Reference proteome</keyword>
<evidence type="ECO:0000313" key="1">
    <source>
        <dbReference type="EMBL" id="NJX17314.1"/>
    </source>
</evidence>
<feature type="non-terminal residue" evidence="1">
    <location>
        <position position="120"/>
    </location>
</feature>
<sequence>IDQQAIDETLYDNKEFGAGGGIWTGVLNRVKSEVFQYTISNILNYNKMYGNHGLDVLLGQESQVSEMNSINVYGYDVLDSELLSASSIGALWSHTGYAENYSLLSYFSQVAYNYNQKYYL</sequence>
<comment type="caution">
    <text evidence="1">The sequence shown here is derived from an EMBL/GenBank/DDBJ whole genome shotgun (WGS) entry which is preliminary data.</text>
</comment>
<dbReference type="EMBL" id="JAAVJS010000488">
    <property type="protein sequence ID" value="NJX17314.1"/>
    <property type="molecule type" value="Genomic_DNA"/>
</dbReference>
<accession>A0ABX1DHT7</accession>
<reference evidence="1 2" key="1">
    <citation type="submission" date="2020-03" db="EMBL/GenBank/DDBJ databases">
        <title>Tamlana sp. nov, isolated from XXX.</title>
        <authorList>
            <person name="Cao W.R."/>
        </authorList>
    </citation>
    <scope>NUCLEOTIDE SEQUENCE [LARGE SCALE GENOMIC DNA]</scope>
    <source>
        <strain evidence="1 2">HST1-43</strain>
    </source>
</reference>
<dbReference type="Proteomes" id="UP000760545">
    <property type="component" value="Unassembled WGS sequence"/>
</dbReference>
<feature type="non-terminal residue" evidence="1">
    <location>
        <position position="1"/>
    </location>
</feature>
<dbReference type="RefSeq" id="WP_167920325.1">
    <property type="nucleotide sequence ID" value="NZ_JAAVJS010000488.1"/>
</dbReference>
<name>A0ABX1DHT7_9FLAO</name>
<proteinExistence type="predicted"/>